<evidence type="ECO:0000313" key="4">
    <source>
        <dbReference type="EMBL" id="MEX6688304.1"/>
    </source>
</evidence>
<dbReference type="Proteomes" id="UP001560573">
    <property type="component" value="Unassembled WGS sequence"/>
</dbReference>
<comment type="caution">
    <text evidence="4">The sequence shown here is derived from an EMBL/GenBank/DDBJ whole genome shotgun (WGS) entry which is preliminary data.</text>
</comment>
<proteinExistence type="inferred from homology"/>
<reference evidence="4 5" key="1">
    <citation type="submission" date="2023-07" db="EMBL/GenBank/DDBJ databases">
        <authorList>
            <person name="Lian W.-H."/>
        </authorList>
    </citation>
    <scope>NUCLEOTIDE SEQUENCE [LARGE SCALE GENOMIC DNA]</scope>
    <source>
        <strain evidence="4 5">SYSU DXS3180</strain>
    </source>
</reference>
<feature type="coiled-coil region" evidence="2">
    <location>
        <begin position="203"/>
        <end position="230"/>
    </location>
</feature>
<evidence type="ECO:0000256" key="1">
    <source>
        <dbReference type="ARBA" id="ARBA00007613"/>
    </source>
</evidence>
<keyword evidence="3" id="KW-0812">Transmembrane</keyword>
<evidence type="ECO:0000313" key="5">
    <source>
        <dbReference type="Proteomes" id="UP001560573"/>
    </source>
</evidence>
<keyword evidence="5" id="KW-1185">Reference proteome</keyword>
<comment type="similarity">
    <text evidence="1">Belongs to the outer membrane factor (OMF) (TC 1.B.17) family.</text>
</comment>
<dbReference type="PANTHER" id="PTHR30203">
    <property type="entry name" value="OUTER MEMBRANE CATION EFFLUX PROTEIN"/>
    <property type="match status" value="1"/>
</dbReference>
<dbReference type="RefSeq" id="WP_369329713.1">
    <property type="nucleotide sequence ID" value="NZ_JAULBC010000003.1"/>
</dbReference>
<gene>
    <name evidence="4" type="ORF">QTN47_12395</name>
</gene>
<dbReference type="InterPro" id="IPR003423">
    <property type="entry name" value="OMP_efflux"/>
</dbReference>
<sequence length="435" mass="49626">MTERMHLAKGRLIWIAACMLGINLGFTTTVFSQQTDTLALSIEQAEKMFIDSNLQVLAAHYNTDAQKALIQQAKLWDNPVLVTDQVIHADGKLFPYSKNPDGSFNGQYYIQVQQLIKTARKRGKLIDLATTNAQLSELQLQDLLRNLRFQLRSDYYTIAQQLTNRSIYQAQQQQLTRLMDGMKAQLAAGNIAQKEYLRVQALVISLQQDITQLNRDIADTQADIKTLLQIKSAVFIKPSGALSTDVSINETLDSMVNKGKENNPFYQLQQTQTTYQQQNLAYQKALRVPDVTLGPNFDRNSNYTPNYVGLGISLPLPVFNTNKGNIRSAEFGVKQQQAITQSAETDLQNSITNAYNKLQLTIQQNNATQKDFYDQYQRMYENVLKSYQQKQISLLEFIDFFDNYTESQQRLTQQQLNLQLAKEELNFNIGTDIIK</sequence>
<protein>
    <submittedName>
        <fullName evidence="4">TolC family protein</fullName>
    </submittedName>
</protein>
<evidence type="ECO:0000256" key="2">
    <source>
        <dbReference type="SAM" id="Coils"/>
    </source>
</evidence>
<feature type="transmembrane region" description="Helical" evidence="3">
    <location>
        <begin position="12"/>
        <end position="31"/>
    </location>
</feature>
<keyword evidence="3" id="KW-0472">Membrane</keyword>
<dbReference type="PANTHER" id="PTHR30203:SF23">
    <property type="entry name" value="OUTER MEMBRANE EFFLUX PROTEIN"/>
    <property type="match status" value="1"/>
</dbReference>
<name>A0ABV3ZGJ0_9BACT</name>
<dbReference type="InterPro" id="IPR010131">
    <property type="entry name" value="MdtP/NodT-like"/>
</dbReference>
<accession>A0ABV3ZGJ0</accession>
<dbReference type="EMBL" id="JAULBC010000003">
    <property type="protein sequence ID" value="MEX6688304.1"/>
    <property type="molecule type" value="Genomic_DNA"/>
</dbReference>
<organism evidence="4 5">
    <name type="scientific">Danxiaibacter flavus</name>
    <dbReference type="NCBI Taxonomy" id="3049108"/>
    <lineage>
        <taxon>Bacteria</taxon>
        <taxon>Pseudomonadati</taxon>
        <taxon>Bacteroidota</taxon>
        <taxon>Chitinophagia</taxon>
        <taxon>Chitinophagales</taxon>
        <taxon>Chitinophagaceae</taxon>
        <taxon>Danxiaibacter</taxon>
    </lineage>
</organism>
<dbReference type="Pfam" id="PF02321">
    <property type="entry name" value="OEP"/>
    <property type="match status" value="1"/>
</dbReference>
<keyword evidence="3" id="KW-1133">Transmembrane helix</keyword>
<evidence type="ECO:0000256" key="3">
    <source>
        <dbReference type="SAM" id="Phobius"/>
    </source>
</evidence>
<dbReference type="SUPFAM" id="SSF56954">
    <property type="entry name" value="Outer membrane efflux proteins (OEP)"/>
    <property type="match status" value="1"/>
</dbReference>
<dbReference type="Gene3D" id="1.20.1600.10">
    <property type="entry name" value="Outer membrane efflux proteins (OEP)"/>
    <property type="match status" value="1"/>
</dbReference>
<keyword evidence="2" id="KW-0175">Coiled coil</keyword>